<evidence type="ECO:0000313" key="3">
    <source>
        <dbReference type="EMBL" id="MBP2328396.1"/>
    </source>
</evidence>
<evidence type="ECO:0000313" key="4">
    <source>
        <dbReference type="Proteomes" id="UP001519332"/>
    </source>
</evidence>
<sequence>MSEGHLLHLDFGRADLPLMRLLVAECLLRAGVNDRVRRTFLQAALEIACTVVVHGGGSGNLVVRLADGTLRCEVTDQGTGPHPLLSQGPPTGGNHGLRLAEALTGRLELRPGPGGRGTTAAVAVRLEDVSN</sequence>
<keyword evidence="1" id="KW-0808">Transferase</keyword>
<dbReference type="SUPFAM" id="SSF55874">
    <property type="entry name" value="ATPase domain of HSP90 chaperone/DNA topoisomerase II/histidine kinase"/>
    <property type="match status" value="1"/>
</dbReference>
<comment type="caution">
    <text evidence="3">The sequence shown here is derived from an EMBL/GenBank/DDBJ whole genome shotgun (WGS) entry which is preliminary data.</text>
</comment>
<feature type="domain" description="Histidine kinase/HSP90-like ATPase" evidence="2">
    <location>
        <begin position="15"/>
        <end position="116"/>
    </location>
</feature>
<dbReference type="EMBL" id="JAGINW010000001">
    <property type="protein sequence ID" value="MBP2328396.1"/>
    <property type="molecule type" value="Genomic_DNA"/>
</dbReference>
<accession>A0ABS4TVF3</accession>
<protein>
    <submittedName>
        <fullName evidence="3">Anti-sigma regulatory factor (Ser/Thr protein kinase)</fullName>
    </submittedName>
</protein>
<proteinExistence type="predicted"/>
<reference evidence="3 4" key="1">
    <citation type="submission" date="2021-03" db="EMBL/GenBank/DDBJ databases">
        <title>Sequencing the genomes of 1000 actinobacteria strains.</title>
        <authorList>
            <person name="Klenk H.-P."/>
        </authorList>
    </citation>
    <scope>NUCLEOTIDE SEQUENCE [LARGE SCALE GENOMIC DNA]</scope>
    <source>
        <strain evidence="3 4">DSM 46670</strain>
    </source>
</reference>
<dbReference type="InterPro" id="IPR050267">
    <property type="entry name" value="Anti-sigma-factor_SerPK"/>
</dbReference>
<dbReference type="RefSeq" id="WP_209645398.1">
    <property type="nucleotide sequence ID" value="NZ_JAGINW010000001.1"/>
</dbReference>
<name>A0ABS4TVF3_9PSEU</name>
<keyword evidence="1" id="KW-0723">Serine/threonine-protein kinase</keyword>
<dbReference type="Proteomes" id="UP001519332">
    <property type="component" value="Unassembled WGS sequence"/>
</dbReference>
<dbReference type="Gene3D" id="3.30.565.10">
    <property type="entry name" value="Histidine kinase-like ATPase, C-terminal domain"/>
    <property type="match status" value="1"/>
</dbReference>
<evidence type="ECO:0000256" key="1">
    <source>
        <dbReference type="ARBA" id="ARBA00022527"/>
    </source>
</evidence>
<gene>
    <name evidence="3" type="ORF">JOF56_008781</name>
</gene>
<dbReference type="CDD" id="cd16936">
    <property type="entry name" value="HATPase_RsbW-like"/>
    <property type="match status" value="1"/>
</dbReference>
<dbReference type="InterPro" id="IPR036890">
    <property type="entry name" value="HATPase_C_sf"/>
</dbReference>
<keyword evidence="4" id="KW-1185">Reference proteome</keyword>
<dbReference type="Pfam" id="PF13581">
    <property type="entry name" value="HATPase_c_2"/>
    <property type="match status" value="1"/>
</dbReference>
<dbReference type="InterPro" id="IPR003594">
    <property type="entry name" value="HATPase_dom"/>
</dbReference>
<dbReference type="PANTHER" id="PTHR35526">
    <property type="entry name" value="ANTI-SIGMA-F FACTOR RSBW-RELATED"/>
    <property type="match status" value="1"/>
</dbReference>
<evidence type="ECO:0000259" key="2">
    <source>
        <dbReference type="Pfam" id="PF13581"/>
    </source>
</evidence>
<dbReference type="PANTHER" id="PTHR35526:SF3">
    <property type="entry name" value="ANTI-SIGMA-F FACTOR RSBW"/>
    <property type="match status" value="1"/>
</dbReference>
<organism evidence="3 4">
    <name type="scientific">Kibdelosporangium banguiense</name>
    <dbReference type="NCBI Taxonomy" id="1365924"/>
    <lineage>
        <taxon>Bacteria</taxon>
        <taxon>Bacillati</taxon>
        <taxon>Actinomycetota</taxon>
        <taxon>Actinomycetes</taxon>
        <taxon>Pseudonocardiales</taxon>
        <taxon>Pseudonocardiaceae</taxon>
        <taxon>Kibdelosporangium</taxon>
    </lineage>
</organism>
<keyword evidence="1" id="KW-0418">Kinase</keyword>